<dbReference type="SUPFAM" id="SSF55729">
    <property type="entry name" value="Acyl-CoA N-acyltransferases (Nat)"/>
    <property type="match status" value="1"/>
</dbReference>
<name>A0A4V2HCA5_9STRE</name>
<dbReference type="EMBL" id="SHGT01000016">
    <property type="protein sequence ID" value="TAA13858.1"/>
    <property type="molecule type" value="Genomic_DNA"/>
</dbReference>
<organism evidence="2 3">
    <name type="scientific">Streptococcus parasuis</name>
    <dbReference type="NCBI Taxonomy" id="1501662"/>
    <lineage>
        <taxon>Bacteria</taxon>
        <taxon>Bacillati</taxon>
        <taxon>Bacillota</taxon>
        <taxon>Bacilli</taxon>
        <taxon>Lactobacillales</taxon>
        <taxon>Streptococcaceae</taxon>
        <taxon>Streptococcus</taxon>
    </lineage>
</organism>
<dbReference type="Proteomes" id="UP000291525">
    <property type="component" value="Unassembled WGS sequence"/>
</dbReference>
<protein>
    <submittedName>
        <fullName evidence="2">GNAT family N-acetyltransferase</fullName>
    </submittedName>
</protein>
<keyword evidence="2" id="KW-0808">Transferase</keyword>
<dbReference type="PANTHER" id="PTHR39173:SF1">
    <property type="entry name" value="ACETYLTRANSFERASE"/>
    <property type="match status" value="1"/>
</dbReference>
<dbReference type="OrthoDB" id="9797989at2"/>
<evidence type="ECO:0000259" key="1">
    <source>
        <dbReference type="PROSITE" id="PS51186"/>
    </source>
</evidence>
<dbReference type="PROSITE" id="PS51186">
    <property type="entry name" value="GNAT"/>
    <property type="match status" value="1"/>
</dbReference>
<dbReference type="GO" id="GO:0016747">
    <property type="term" value="F:acyltransferase activity, transferring groups other than amino-acyl groups"/>
    <property type="evidence" value="ECO:0007669"/>
    <property type="project" value="InterPro"/>
</dbReference>
<dbReference type="PANTHER" id="PTHR39173">
    <property type="entry name" value="ACETYLTRANSFERASE"/>
    <property type="match status" value="1"/>
</dbReference>
<gene>
    <name evidence="2" type="ORF">EXW74_04030</name>
</gene>
<sequence length="172" mass="19646">MSISQPKLSLRRPTLSDKTTILEMIAEFKRAESAMDGGFYQMGEEYENWLEKLQLAEAGLALPEGFVPYIQYVSFDERGQAVGFLNLRLRLNDFLLNKGGHIGYSIRPSQRGKGFAKKQLHQGLQEAISKNISRILVTCSQENEASRRTILACGGVLEDIREETERYWIDWK</sequence>
<dbReference type="InterPro" id="IPR000182">
    <property type="entry name" value="GNAT_dom"/>
</dbReference>
<comment type="caution">
    <text evidence="2">The sequence shown here is derived from an EMBL/GenBank/DDBJ whole genome shotgun (WGS) entry which is preliminary data.</text>
</comment>
<feature type="domain" description="N-acetyltransferase" evidence="1">
    <location>
        <begin position="8"/>
        <end position="172"/>
    </location>
</feature>
<dbReference type="Pfam" id="PF13302">
    <property type="entry name" value="Acetyltransf_3"/>
    <property type="match status" value="1"/>
</dbReference>
<evidence type="ECO:0000313" key="2">
    <source>
        <dbReference type="EMBL" id="TAA13858.1"/>
    </source>
</evidence>
<dbReference type="RefSeq" id="WP_130554809.1">
    <property type="nucleotide sequence ID" value="NZ_SHGT01000016.1"/>
</dbReference>
<dbReference type="Gene3D" id="3.40.630.30">
    <property type="match status" value="1"/>
</dbReference>
<accession>A0A4V2HCA5</accession>
<evidence type="ECO:0000313" key="3">
    <source>
        <dbReference type="Proteomes" id="UP000291525"/>
    </source>
</evidence>
<dbReference type="InterPro" id="IPR016181">
    <property type="entry name" value="Acyl_CoA_acyltransferase"/>
</dbReference>
<reference evidence="2 3" key="1">
    <citation type="submission" date="2019-02" db="EMBL/GenBank/DDBJ databases">
        <title>First genome of the species Streptococcus parasuis.</title>
        <authorList>
            <person name="Stevens M.J.A."/>
            <person name="Stephan R."/>
        </authorList>
    </citation>
    <scope>NUCLEOTIDE SEQUENCE [LARGE SCALE GENOMIC DNA]</scope>
    <source>
        <strain evidence="2 3">4253</strain>
    </source>
</reference>
<proteinExistence type="predicted"/>
<dbReference type="AlphaFoldDB" id="A0A4V2HCA5"/>